<feature type="region of interest" description="Disordered" evidence="1">
    <location>
        <begin position="1"/>
        <end position="21"/>
    </location>
</feature>
<protein>
    <submittedName>
        <fullName evidence="2">Uncharacterized protein</fullName>
    </submittedName>
</protein>
<name>A0A1F5S1J6_9BACT</name>
<evidence type="ECO:0000313" key="2">
    <source>
        <dbReference type="EMBL" id="OGF20333.1"/>
    </source>
</evidence>
<dbReference type="EMBL" id="MFFS01000097">
    <property type="protein sequence ID" value="OGF20333.1"/>
    <property type="molecule type" value="Genomic_DNA"/>
</dbReference>
<evidence type="ECO:0000256" key="1">
    <source>
        <dbReference type="SAM" id="MobiDB-lite"/>
    </source>
</evidence>
<gene>
    <name evidence="2" type="ORF">A2Y83_04955</name>
</gene>
<feature type="compositionally biased region" description="Polar residues" evidence="1">
    <location>
        <begin position="42"/>
        <end position="60"/>
    </location>
</feature>
<accession>A0A1F5S1J6</accession>
<comment type="caution">
    <text evidence="2">The sequence shown here is derived from an EMBL/GenBank/DDBJ whole genome shotgun (WGS) entry which is preliminary data.</text>
</comment>
<organism evidence="2 3">
    <name type="scientific">Candidatus Falkowbacteria bacterium RBG_13_39_14</name>
    <dbReference type="NCBI Taxonomy" id="1797985"/>
    <lineage>
        <taxon>Bacteria</taxon>
        <taxon>Candidatus Falkowiibacteriota</taxon>
    </lineage>
</organism>
<dbReference type="AlphaFoldDB" id="A0A1F5S1J6"/>
<dbReference type="Proteomes" id="UP000178323">
    <property type="component" value="Unassembled WGS sequence"/>
</dbReference>
<proteinExistence type="predicted"/>
<feature type="region of interest" description="Disordered" evidence="1">
    <location>
        <begin position="40"/>
        <end position="60"/>
    </location>
</feature>
<reference evidence="2 3" key="1">
    <citation type="journal article" date="2016" name="Nat. Commun.">
        <title>Thousands of microbial genomes shed light on interconnected biogeochemical processes in an aquifer system.</title>
        <authorList>
            <person name="Anantharaman K."/>
            <person name="Brown C.T."/>
            <person name="Hug L.A."/>
            <person name="Sharon I."/>
            <person name="Castelle C.J."/>
            <person name="Probst A.J."/>
            <person name="Thomas B.C."/>
            <person name="Singh A."/>
            <person name="Wilkins M.J."/>
            <person name="Karaoz U."/>
            <person name="Brodie E.L."/>
            <person name="Williams K.H."/>
            <person name="Hubbard S.S."/>
            <person name="Banfield J.F."/>
        </authorList>
    </citation>
    <scope>NUCLEOTIDE SEQUENCE [LARGE SCALE GENOMIC DNA]</scope>
</reference>
<evidence type="ECO:0000313" key="3">
    <source>
        <dbReference type="Proteomes" id="UP000178323"/>
    </source>
</evidence>
<sequence length="60" mass="6360">MAPKPVNTREGSPLTSDRNKKLRAARKIMPLESAIISMFMGGSSSPNGASITTKTLKSPT</sequence>